<dbReference type="Proteomes" id="UP000001175">
    <property type="component" value="Chromosome"/>
</dbReference>
<proteinExistence type="predicted"/>
<organism evidence="2 3">
    <name type="scientific">Synechococcus sp. (strain ATCC 27144 / PCC 6301 / SAUG 1402/1)</name>
    <name type="common">Anacystis nidulans</name>
    <dbReference type="NCBI Taxonomy" id="269084"/>
    <lineage>
        <taxon>Bacteria</taxon>
        <taxon>Bacillati</taxon>
        <taxon>Cyanobacteriota</taxon>
        <taxon>Cyanophyceae</taxon>
        <taxon>Synechococcales</taxon>
        <taxon>Synechococcaceae</taxon>
        <taxon>Synechococcus</taxon>
    </lineage>
</organism>
<evidence type="ECO:0000259" key="1">
    <source>
        <dbReference type="Pfam" id="PF16261"/>
    </source>
</evidence>
<protein>
    <recommendedName>
        <fullName evidence="1">Conserved hypothetical protein CHP03032 domain-containing protein</fullName>
    </recommendedName>
</protein>
<evidence type="ECO:0000313" key="2">
    <source>
        <dbReference type="EMBL" id="BAD78407.1"/>
    </source>
</evidence>
<feature type="domain" description="Conserved hypothetical protein CHP03032" evidence="1">
    <location>
        <begin position="2"/>
        <end position="37"/>
    </location>
</feature>
<dbReference type="Pfam" id="PF16261">
    <property type="entry name" value="DUF4915"/>
    <property type="match status" value="1"/>
</dbReference>
<reference evidence="2 3" key="1">
    <citation type="journal article" date="2007" name="Photosyn. Res.">
        <title>Complete nucleotide sequence of the freshwater unicellular cyanobacterium Synechococcus elongatus PCC 6301 chromosome: gene content and organization.</title>
        <authorList>
            <person name="Sugita C."/>
            <person name="Ogata K."/>
            <person name="Shikata M."/>
            <person name="Jikuya H."/>
            <person name="Takano J."/>
            <person name="Furumichi M."/>
            <person name="Kanehisa M."/>
            <person name="Omata T."/>
            <person name="Sugiura M."/>
            <person name="Sugita M."/>
        </authorList>
    </citation>
    <scope>NUCLEOTIDE SEQUENCE [LARGE SCALE GENOMIC DNA]</scope>
    <source>
        <strain evidence="3">ATCC 27144 / PCC 6301 / SAUG 1402/1</strain>
    </source>
</reference>
<gene>
    <name evidence="2" type="ordered locus">syc0217_c</name>
</gene>
<dbReference type="InterPro" id="IPR017481">
    <property type="entry name" value="CHP03032"/>
</dbReference>
<dbReference type="RefSeq" id="WP_011242531.1">
    <property type="nucleotide sequence ID" value="NC_006576.1"/>
</dbReference>
<dbReference type="AlphaFoldDB" id="A0A0H3K5H1"/>
<dbReference type="eggNOG" id="COG0457">
    <property type="taxonomic scope" value="Bacteria"/>
</dbReference>
<dbReference type="KEGG" id="syc:syc0217_c"/>
<name>A0A0H3K5H1_SYNP6</name>
<sequence>MIDLRSGDVVHQLRIEGVVKELYDVQVLPQVRRPMAIGFKTDEIRRMIRVQESG</sequence>
<evidence type="ECO:0000313" key="3">
    <source>
        <dbReference type="Proteomes" id="UP000001175"/>
    </source>
</evidence>
<dbReference type="EMBL" id="AP008231">
    <property type="protein sequence ID" value="BAD78407.1"/>
    <property type="molecule type" value="Genomic_DNA"/>
</dbReference>
<accession>A0A0H3K5H1</accession>